<dbReference type="InterPro" id="IPR001584">
    <property type="entry name" value="Integrase_cat-core"/>
</dbReference>
<evidence type="ECO:0000256" key="1">
    <source>
        <dbReference type="ARBA" id="ARBA00022723"/>
    </source>
</evidence>
<evidence type="ECO:0000259" key="4">
    <source>
        <dbReference type="PROSITE" id="PS50994"/>
    </source>
</evidence>
<dbReference type="PROSITE" id="PS50994">
    <property type="entry name" value="INTEGRASE"/>
    <property type="match status" value="1"/>
</dbReference>
<dbReference type="STRING" id="906689.A0A2I0WDB4"/>
<dbReference type="GO" id="GO:0016787">
    <property type="term" value="F:hydrolase activity"/>
    <property type="evidence" value="ECO:0007669"/>
    <property type="project" value="UniProtKB-KW"/>
</dbReference>
<dbReference type="Pfam" id="PF07727">
    <property type="entry name" value="RVT_2"/>
    <property type="match status" value="1"/>
</dbReference>
<protein>
    <submittedName>
        <fullName evidence="5">Retrovirus-related Pol polyprotein from transposon TNT 1-94</fullName>
    </submittedName>
</protein>
<gene>
    <name evidence="5" type="ORF">MA16_Dca009964</name>
</gene>
<sequence length="525" mass="58891">MIERQFSHRIHTLRTDGGGEFTGHQFQALLKHIGIIHQFTCPYTPPQNGVAERKHRHLTEITRALLIQAHLPQYLWVDTLLTAVHIINRLPSPNTFNKSPYELLYKHPPIYNHLKVFGCLCYPWLKPYVNNKLSPLSSPCVFIGYAVQQKGYHCLDMKTNKIYVSRHVVFNEAVFPFQNTSQNIQAMNKPLPNIPPLLLIPTSGLPGHLNNSIQPTHSPHSSYTHPHQSVTTTSASQPLQARASNPSSTEQLTSTQSSAQPPHQTGHNMLTRLKTGHSKPKKLFDLSHIIQSLEPTTYAQAAKSENWRLAMSREFQALQEQGTWELVPPSPQQNVLGCKWTFRIKLNSDGTVSRYKARLVAQGFNQEHGIDYTETFSPVAKIPTVQKSLQLRIEAQGKYLQSILDRACNALVDPNLTEIGIDAIKQQFTEFPNRNINGGISYEPIKLPSLSENAGAFAEDRPWRRLQQMTECSVDSCLTSTGSPGGASPFCSKLALKKRPHPMLCNGNLQAGIGVHEDDLWMCSI</sequence>
<dbReference type="PANTHER" id="PTHR42648">
    <property type="entry name" value="TRANSPOSASE, PUTATIVE-RELATED"/>
    <property type="match status" value="1"/>
</dbReference>
<accession>A0A2I0WDB4</accession>
<name>A0A2I0WDB4_9ASPA</name>
<dbReference type="InterPro" id="IPR039537">
    <property type="entry name" value="Retrotran_Ty1/copia-like"/>
</dbReference>
<feature type="compositionally biased region" description="Polar residues" evidence="3">
    <location>
        <begin position="230"/>
        <end position="246"/>
    </location>
</feature>
<evidence type="ECO:0000313" key="5">
    <source>
        <dbReference type="EMBL" id="PKU73657.1"/>
    </source>
</evidence>
<dbReference type="AlphaFoldDB" id="A0A2I0WDB4"/>
<evidence type="ECO:0000256" key="3">
    <source>
        <dbReference type="SAM" id="MobiDB-lite"/>
    </source>
</evidence>
<evidence type="ECO:0000313" key="6">
    <source>
        <dbReference type="Proteomes" id="UP000233837"/>
    </source>
</evidence>
<dbReference type="PANTHER" id="PTHR42648:SF26">
    <property type="entry name" value="INTEGRASE CATALYTIC DOMAIN-CONTAINING PROTEIN"/>
    <property type="match status" value="1"/>
</dbReference>
<reference evidence="5 6" key="2">
    <citation type="journal article" date="2017" name="Nature">
        <title>The Apostasia genome and the evolution of orchids.</title>
        <authorList>
            <person name="Zhang G.Q."/>
            <person name="Liu K.W."/>
            <person name="Li Z."/>
            <person name="Lohaus R."/>
            <person name="Hsiao Y.Y."/>
            <person name="Niu S.C."/>
            <person name="Wang J.Y."/>
            <person name="Lin Y.C."/>
            <person name="Xu Q."/>
            <person name="Chen L.J."/>
            <person name="Yoshida K."/>
            <person name="Fujiwara S."/>
            <person name="Wang Z.W."/>
            <person name="Zhang Y.Q."/>
            <person name="Mitsuda N."/>
            <person name="Wang M."/>
            <person name="Liu G.H."/>
            <person name="Pecoraro L."/>
            <person name="Huang H.X."/>
            <person name="Xiao X.J."/>
            <person name="Lin M."/>
            <person name="Wu X.Y."/>
            <person name="Wu W.L."/>
            <person name="Chen Y.Y."/>
            <person name="Chang S.B."/>
            <person name="Sakamoto S."/>
            <person name="Ohme-Takagi M."/>
            <person name="Yagi M."/>
            <person name="Zeng S.J."/>
            <person name="Shen C.Y."/>
            <person name="Yeh C.M."/>
            <person name="Luo Y.B."/>
            <person name="Tsai W.C."/>
            <person name="Van de Peer Y."/>
            <person name="Liu Z.J."/>
        </authorList>
    </citation>
    <scope>NUCLEOTIDE SEQUENCE [LARGE SCALE GENOMIC DNA]</scope>
    <source>
        <tissue evidence="5">The whole plant</tissue>
    </source>
</reference>
<feature type="compositionally biased region" description="Low complexity" evidence="3">
    <location>
        <begin position="214"/>
        <end position="229"/>
    </location>
</feature>
<dbReference type="Pfam" id="PF25597">
    <property type="entry name" value="SH3_retrovirus"/>
    <property type="match status" value="1"/>
</dbReference>
<proteinExistence type="predicted"/>
<dbReference type="Proteomes" id="UP000233837">
    <property type="component" value="Unassembled WGS sequence"/>
</dbReference>
<dbReference type="InterPro" id="IPR012337">
    <property type="entry name" value="RNaseH-like_sf"/>
</dbReference>
<evidence type="ECO:0000256" key="2">
    <source>
        <dbReference type="ARBA" id="ARBA00022801"/>
    </source>
</evidence>
<dbReference type="SUPFAM" id="SSF53098">
    <property type="entry name" value="Ribonuclease H-like"/>
    <property type="match status" value="1"/>
</dbReference>
<feature type="domain" description="Integrase catalytic" evidence="4">
    <location>
        <begin position="1"/>
        <end position="108"/>
    </location>
</feature>
<keyword evidence="2" id="KW-0378">Hydrolase</keyword>
<dbReference type="GO" id="GO:0046872">
    <property type="term" value="F:metal ion binding"/>
    <property type="evidence" value="ECO:0007669"/>
    <property type="project" value="UniProtKB-KW"/>
</dbReference>
<reference evidence="5 6" key="1">
    <citation type="journal article" date="2016" name="Sci. Rep.">
        <title>The Dendrobium catenatum Lindl. genome sequence provides insights into polysaccharide synthase, floral development and adaptive evolution.</title>
        <authorList>
            <person name="Zhang G.Q."/>
            <person name="Xu Q."/>
            <person name="Bian C."/>
            <person name="Tsai W.C."/>
            <person name="Yeh C.M."/>
            <person name="Liu K.W."/>
            <person name="Yoshida K."/>
            <person name="Zhang L.S."/>
            <person name="Chang S.B."/>
            <person name="Chen F."/>
            <person name="Shi Y."/>
            <person name="Su Y.Y."/>
            <person name="Zhang Y.Q."/>
            <person name="Chen L.J."/>
            <person name="Yin Y."/>
            <person name="Lin M."/>
            <person name="Huang H."/>
            <person name="Deng H."/>
            <person name="Wang Z.W."/>
            <person name="Zhu S.L."/>
            <person name="Zhao X."/>
            <person name="Deng C."/>
            <person name="Niu S.C."/>
            <person name="Huang J."/>
            <person name="Wang M."/>
            <person name="Liu G.H."/>
            <person name="Yang H.J."/>
            <person name="Xiao X.J."/>
            <person name="Hsiao Y.Y."/>
            <person name="Wu W.L."/>
            <person name="Chen Y.Y."/>
            <person name="Mitsuda N."/>
            <person name="Ohme-Takagi M."/>
            <person name="Luo Y.B."/>
            <person name="Van de Peer Y."/>
            <person name="Liu Z.J."/>
        </authorList>
    </citation>
    <scope>NUCLEOTIDE SEQUENCE [LARGE SCALE GENOMIC DNA]</scope>
    <source>
        <tissue evidence="5">The whole plant</tissue>
    </source>
</reference>
<keyword evidence="6" id="KW-1185">Reference proteome</keyword>
<organism evidence="5 6">
    <name type="scientific">Dendrobium catenatum</name>
    <dbReference type="NCBI Taxonomy" id="906689"/>
    <lineage>
        <taxon>Eukaryota</taxon>
        <taxon>Viridiplantae</taxon>
        <taxon>Streptophyta</taxon>
        <taxon>Embryophyta</taxon>
        <taxon>Tracheophyta</taxon>
        <taxon>Spermatophyta</taxon>
        <taxon>Magnoliopsida</taxon>
        <taxon>Liliopsida</taxon>
        <taxon>Asparagales</taxon>
        <taxon>Orchidaceae</taxon>
        <taxon>Epidendroideae</taxon>
        <taxon>Malaxideae</taxon>
        <taxon>Dendrobiinae</taxon>
        <taxon>Dendrobium</taxon>
    </lineage>
</organism>
<dbReference type="InterPro" id="IPR013103">
    <property type="entry name" value="RVT_2"/>
</dbReference>
<dbReference type="InterPro" id="IPR057670">
    <property type="entry name" value="SH3_retrovirus"/>
</dbReference>
<keyword evidence="1" id="KW-0479">Metal-binding</keyword>
<feature type="region of interest" description="Disordered" evidence="3">
    <location>
        <begin position="208"/>
        <end position="270"/>
    </location>
</feature>
<feature type="compositionally biased region" description="Low complexity" evidence="3">
    <location>
        <begin position="247"/>
        <end position="260"/>
    </location>
</feature>
<dbReference type="EMBL" id="KZ502732">
    <property type="protein sequence ID" value="PKU73657.1"/>
    <property type="molecule type" value="Genomic_DNA"/>
</dbReference>
<dbReference type="GO" id="GO:0003676">
    <property type="term" value="F:nucleic acid binding"/>
    <property type="evidence" value="ECO:0007669"/>
    <property type="project" value="InterPro"/>
</dbReference>
<dbReference type="InterPro" id="IPR036397">
    <property type="entry name" value="RNaseH_sf"/>
</dbReference>
<dbReference type="GO" id="GO:0015074">
    <property type="term" value="P:DNA integration"/>
    <property type="evidence" value="ECO:0007669"/>
    <property type="project" value="InterPro"/>
</dbReference>
<dbReference type="Gene3D" id="3.30.420.10">
    <property type="entry name" value="Ribonuclease H-like superfamily/Ribonuclease H"/>
    <property type="match status" value="1"/>
</dbReference>